<name>A0A5B7HFU1_PORTR</name>
<feature type="transmembrane region" description="Helical" evidence="1">
    <location>
        <begin position="20"/>
        <end position="38"/>
    </location>
</feature>
<gene>
    <name evidence="2" type="ORF">E2C01_062781</name>
</gene>
<comment type="caution">
    <text evidence="2">The sequence shown here is derived from an EMBL/GenBank/DDBJ whole genome shotgun (WGS) entry which is preliminary data.</text>
</comment>
<dbReference type="Proteomes" id="UP000324222">
    <property type="component" value="Unassembled WGS sequence"/>
</dbReference>
<proteinExistence type="predicted"/>
<evidence type="ECO:0000313" key="2">
    <source>
        <dbReference type="EMBL" id="MPC68579.1"/>
    </source>
</evidence>
<keyword evidence="3" id="KW-1185">Reference proteome</keyword>
<organism evidence="2 3">
    <name type="scientific">Portunus trituberculatus</name>
    <name type="common">Swimming crab</name>
    <name type="synonym">Neptunus trituberculatus</name>
    <dbReference type="NCBI Taxonomy" id="210409"/>
    <lineage>
        <taxon>Eukaryota</taxon>
        <taxon>Metazoa</taxon>
        <taxon>Ecdysozoa</taxon>
        <taxon>Arthropoda</taxon>
        <taxon>Crustacea</taxon>
        <taxon>Multicrustacea</taxon>
        <taxon>Malacostraca</taxon>
        <taxon>Eumalacostraca</taxon>
        <taxon>Eucarida</taxon>
        <taxon>Decapoda</taxon>
        <taxon>Pleocyemata</taxon>
        <taxon>Brachyura</taxon>
        <taxon>Eubrachyura</taxon>
        <taxon>Portunoidea</taxon>
        <taxon>Portunidae</taxon>
        <taxon>Portuninae</taxon>
        <taxon>Portunus</taxon>
    </lineage>
</organism>
<dbReference type="EMBL" id="VSRR010028061">
    <property type="protein sequence ID" value="MPC68579.1"/>
    <property type="molecule type" value="Genomic_DNA"/>
</dbReference>
<protein>
    <submittedName>
        <fullName evidence="2">Uncharacterized protein</fullName>
    </submittedName>
</protein>
<keyword evidence="1" id="KW-1133">Transmembrane helix</keyword>
<evidence type="ECO:0000256" key="1">
    <source>
        <dbReference type="SAM" id="Phobius"/>
    </source>
</evidence>
<keyword evidence="1" id="KW-0472">Membrane</keyword>
<dbReference type="AlphaFoldDB" id="A0A5B7HFU1"/>
<keyword evidence="1" id="KW-0812">Transmembrane</keyword>
<evidence type="ECO:0000313" key="3">
    <source>
        <dbReference type="Proteomes" id="UP000324222"/>
    </source>
</evidence>
<reference evidence="2 3" key="1">
    <citation type="submission" date="2019-05" db="EMBL/GenBank/DDBJ databases">
        <title>Another draft genome of Portunus trituberculatus and its Hox gene families provides insights of decapod evolution.</title>
        <authorList>
            <person name="Jeong J.-H."/>
            <person name="Song I."/>
            <person name="Kim S."/>
            <person name="Choi T."/>
            <person name="Kim D."/>
            <person name="Ryu S."/>
            <person name="Kim W."/>
        </authorList>
    </citation>
    <scope>NUCLEOTIDE SEQUENCE [LARGE SCALE GENOMIC DNA]</scope>
    <source>
        <tissue evidence="2">Muscle</tissue>
    </source>
</reference>
<sequence length="91" mass="10291">MSKSFKLQLPYGIWTETSPVTLLLHLSLLYYILMAPLPSPLSLKLNSPLKPLLTTPPWMIVGLSRPLFLPLIISCLQLKFFVMMFSMPSLA</sequence>
<accession>A0A5B7HFU1</accession>
<feature type="transmembrane region" description="Helical" evidence="1">
    <location>
        <begin position="58"/>
        <end position="82"/>
    </location>
</feature>